<feature type="signal peptide" evidence="8">
    <location>
        <begin position="1"/>
        <end position="23"/>
    </location>
</feature>
<evidence type="ECO:0000313" key="11">
    <source>
        <dbReference type="Proteomes" id="UP000006365"/>
    </source>
</evidence>
<dbReference type="GO" id="GO:0008360">
    <property type="term" value="P:regulation of cell shape"/>
    <property type="evidence" value="ECO:0007669"/>
    <property type="project" value="UniProtKB-UniRule"/>
</dbReference>
<dbReference type="AlphaFoldDB" id="A0A7U3YKX0"/>
<gene>
    <name evidence="10" type="ordered locus">Despr_1106</name>
</gene>
<evidence type="ECO:0000256" key="1">
    <source>
        <dbReference type="ARBA" id="ARBA00004752"/>
    </source>
</evidence>
<evidence type="ECO:0000259" key="9">
    <source>
        <dbReference type="PROSITE" id="PS52029"/>
    </source>
</evidence>
<keyword evidence="3" id="KW-0808">Transferase</keyword>
<evidence type="ECO:0000256" key="5">
    <source>
        <dbReference type="ARBA" id="ARBA00022984"/>
    </source>
</evidence>
<evidence type="ECO:0000256" key="7">
    <source>
        <dbReference type="PROSITE-ProRule" id="PRU01373"/>
    </source>
</evidence>
<organism evidence="10 11">
    <name type="scientific">Desulfobulbus propionicus (strain ATCC 33891 / DSM 2032 / VKM B-1956 / 1pr3)</name>
    <dbReference type="NCBI Taxonomy" id="577650"/>
    <lineage>
        <taxon>Bacteria</taxon>
        <taxon>Pseudomonadati</taxon>
        <taxon>Thermodesulfobacteriota</taxon>
        <taxon>Desulfobulbia</taxon>
        <taxon>Desulfobulbales</taxon>
        <taxon>Desulfobulbaceae</taxon>
        <taxon>Desulfobulbus</taxon>
    </lineage>
</organism>
<evidence type="ECO:0000256" key="2">
    <source>
        <dbReference type="ARBA" id="ARBA00005992"/>
    </source>
</evidence>
<dbReference type="InterPro" id="IPR038063">
    <property type="entry name" value="Transpep_catalytic_dom"/>
</dbReference>
<dbReference type="PROSITE" id="PS52029">
    <property type="entry name" value="LD_TPASE"/>
    <property type="match status" value="1"/>
</dbReference>
<proteinExistence type="inferred from homology"/>
<evidence type="ECO:0000256" key="8">
    <source>
        <dbReference type="SAM" id="SignalP"/>
    </source>
</evidence>
<dbReference type="SUPFAM" id="SSF141523">
    <property type="entry name" value="L,D-transpeptidase catalytic domain-like"/>
    <property type="match status" value="1"/>
</dbReference>
<dbReference type="RefSeq" id="WP_015723821.1">
    <property type="nucleotide sequence ID" value="NC_014972.1"/>
</dbReference>
<comment type="pathway">
    <text evidence="1 7">Cell wall biogenesis; peptidoglycan biosynthesis.</text>
</comment>
<dbReference type="GO" id="GO:0016740">
    <property type="term" value="F:transferase activity"/>
    <property type="evidence" value="ECO:0007669"/>
    <property type="project" value="UniProtKB-KW"/>
</dbReference>
<feature type="chain" id="PRO_5031347096" evidence="8">
    <location>
        <begin position="24"/>
        <end position="266"/>
    </location>
</feature>
<comment type="similarity">
    <text evidence="2">Belongs to the YkuD family.</text>
</comment>
<evidence type="ECO:0000256" key="4">
    <source>
        <dbReference type="ARBA" id="ARBA00022960"/>
    </source>
</evidence>
<name>A0A7U3YKX0_DESPD</name>
<keyword evidence="6 7" id="KW-0961">Cell wall biogenesis/degradation</keyword>
<keyword evidence="8" id="KW-0732">Signal</keyword>
<dbReference type="GO" id="GO:0004180">
    <property type="term" value="F:carboxypeptidase activity"/>
    <property type="evidence" value="ECO:0007669"/>
    <property type="project" value="UniProtKB-ARBA"/>
</dbReference>
<evidence type="ECO:0000256" key="3">
    <source>
        <dbReference type="ARBA" id="ARBA00022679"/>
    </source>
</evidence>
<feature type="active site" description="Nucleophile" evidence="7">
    <location>
        <position position="167"/>
    </location>
</feature>
<sequence length="266" mass="29871">MQIPHLSSSLCKGLLFFSLLTLASPWPVPVATGTDLPTTPKAETAMAQTRPKIQQELQAKGFAVGQPIFVRIFKIPGILELWMNKGRGFELFKAYKVCNYSGFPGPKISEGDWQAPEGFYSVSAEQLNPNSGYHLAFDIGYPNAFDVAKRRTGNLIMVHGNCKSVGCFAMTDRRIEEIYLLAHEALAQGQERFDVHIFPFPLTQRNLKKFAASPWIKFWESLEPGYSAFEMSKQVPQIAVQNGEYVVTSRVPKLAMRNSFEQDRSN</sequence>
<dbReference type="KEGG" id="dpr:Despr_1106"/>
<accession>A0A7U3YKX0</accession>
<dbReference type="EMBL" id="CP002364">
    <property type="protein sequence ID" value="ADW17278.1"/>
    <property type="molecule type" value="Genomic_DNA"/>
</dbReference>
<keyword evidence="11" id="KW-1185">Reference proteome</keyword>
<dbReference type="PANTHER" id="PTHR36699:SF1">
    <property type="entry name" value="L,D-TRANSPEPTIDASE YAFK-RELATED"/>
    <property type="match status" value="1"/>
</dbReference>
<reference evidence="10 11" key="1">
    <citation type="journal article" date="2011" name="Stand. Genomic Sci.">
        <title>Complete genome sequence of Desulfobulbus propionicus type strain (1pr3).</title>
        <authorList>
            <person name="Pagani I."/>
            <person name="Lapidus A."/>
            <person name="Nolan M."/>
            <person name="Lucas S."/>
            <person name="Hammon N."/>
            <person name="Deshpande S."/>
            <person name="Cheng J.F."/>
            <person name="Chertkov O."/>
            <person name="Davenport K."/>
            <person name="Tapia R."/>
            <person name="Han C."/>
            <person name="Goodwin L."/>
            <person name="Pitluck S."/>
            <person name="Liolios K."/>
            <person name="Mavromatis K."/>
            <person name="Ivanova N."/>
            <person name="Mikhailova N."/>
            <person name="Pati A."/>
            <person name="Chen A."/>
            <person name="Palaniappan K."/>
            <person name="Land M."/>
            <person name="Hauser L."/>
            <person name="Chang Y.J."/>
            <person name="Jeffries C.D."/>
            <person name="Detter J.C."/>
            <person name="Brambilla E."/>
            <person name="Kannan K.P."/>
            <person name="Djao O.D."/>
            <person name="Rohde M."/>
            <person name="Pukall R."/>
            <person name="Spring S."/>
            <person name="Goker M."/>
            <person name="Sikorski J."/>
            <person name="Woyke T."/>
            <person name="Bristow J."/>
            <person name="Eisen J.A."/>
            <person name="Markowitz V."/>
            <person name="Hugenholtz P."/>
            <person name="Kyrpides N.C."/>
            <person name="Klenk H.P."/>
        </authorList>
    </citation>
    <scope>NUCLEOTIDE SEQUENCE [LARGE SCALE GENOMIC DNA]</scope>
    <source>
        <strain evidence="11">ATCC 33891 / DSM 2032 / 1pr3</strain>
    </source>
</reference>
<feature type="active site" description="Proton donor/acceptor" evidence="7">
    <location>
        <position position="159"/>
    </location>
</feature>
<keyword evidence="5 7" id="KW-0573">Peptidoglycan synthesis</keyword>
<feature type="domain" description="L,D-TPase catalytic" evidence="9">
    <location>
        <begin position="68"/>
        <end position="198"/>
    </location>
</feature>
<dbReference type="GO" id="GO:0071555">
    <property type="term" value="P:cell wall organization"/>
    <property type="evidence" value="ECO:0007669"/>
    <property type="project" value="UniProtKB-UniRule"/>
</dbReference>
<evidence type="ECO:0000256" key="6">
    <source>
        <dbReference type="ARBA" id="ARBA00023316"/>
    </source>
</evidence>
<dbReference type="GO" id="GO:0009252">
    <property type="term" value="P:peptidoglycan biosynthetic process"/>
    <property type="evidence" value="ECO:0007669"/>
    <property type="project" value="UniProtKB-KW"/>
</dbReference>
<protein>
    <submittedName>
        <fullName evidence="10">ErfK/YbiS/YcfS/YnhG family protein</fullName>
    </submittedName>
</protein>
<keyword evidence="4 7" id="KW-0133">Cell shape</keyword>
<dbReference type="InterPro" id="IPR005490">
    <property type="entry name" value="LD_TPept_cat_dom"/>
</dbReference>
<dbReference type="Proteomes" id="UP000006365">
    <property type="component" value="Chromosome"/>
</dbReference>
<evidence type="ECO:0000313" key="10">
    <source>
        <dbReference type="EMBL" id="ADW17278.1"/>
    </source>
</evidence>
<dbReference type="PANTHER" id="PTHR36699">
    <property type="entry name" value="LD-TRANSPEPTIDASE"/>
    <property type="match status" value="1"/>
</dbReference>